<evidence type="ECO:0000313" key="1">
    <source>
        <dbReference type="EMBL" id="CAE8612856.1"/>
    </source>
</evidence>
<accession>A0A813FEG1</accession>
<organism evidence="1 2">
    <name type="scientific">Polarella glacialis</name>
    <name type="common">Dinoflagellate</name>
    <dbReference type="NCBI Taxonomy" id="89957"/>
    <lineage>
        <taxon>Eukaryota</taxon>
        <taxon>Sar</taxon>
        <taxon>Alveolata</taxon>
        <taxon>Dinophyceae</taxon>
        <taxon>Suessiales</taxon>
        <taxon>Suessiaceae</taxon>
        <taxon>Polarella</taxon>
    </lineage>
</organism>
<dbReference type="EMBL" id="CAJNNV010025171">
    <property type="protein sequence ID" value="CAE8612856.1"/>
    <property type="molecule type" value="Genomic_DNA"/>
</dbReference>
<comment type="caution">
    <text evidence="1">The sequence shown here is derived from an EMBL/GenBank/DDBJ whole genome shotgun (WGS) entry which is preliminary data.</text>
</comment>
<keyword evidence="2" id="KW-1185">Reference proteome</keyword>
<reference evidence="1" key="1">
    <citation type="submission" date="2021-02" db="EMBL/GenBank/DDBJ databases">
        <authorList>
            <person name="Dougan E. K."/>
            <person name="Rhodes N."/>
            <person name="Thang M."/>
            <person name="Chan C."/>
        </authorList>
    </citation>
    <scope>NUCLEOTIDE SEQUENCE</scope>
</reference>
<gene>
    <name evidence="1" type="ORF">PGLA1383_LOCUS30644</name>
</gene>
<dbReference type="AlphaFoldDB" id="A0A813FEG1"/>
<sequence length="257" mass="28264">MLESSTKKHMLRDVACTSCRDAACCATARRPPELSLSAFVPSWLLCRCRCDILLTDPRVFSFSESTYSLSARNLAPNLQQVSRPALVQALCSYFALDLKLRLQGICMLGNTTPRSPLHIPSGSPALAKSFSELLSPGRRPLMSQAHLRNLSPGSHRHTTTARGSCYKQKWELLQIFDRNDVAGLRGCSCSKMKMRWFVRLSPGRGNVNPGINPGASVLACSRAFKPAVLLSSSHLRAPSKATPRWLFEWCALLGTSS</sequence>
<dbReference type="Proteomes" id="UP000654075">
    <property type="component" value="Unassembled WGS sequence"/>
</dbReference>
<proteinExistence type="predicted"/>
<protein>
    <submittedName>
        <fullName evidence="1">Uncharacterized protein</fullName>
    </submittedName>
</protein>
<name>A0A813FEG1_POLGL</name>
<evidence type="ECO:0000313" key="2">
    <source>
        <dbReference type="Proteomes" id="UP000654075"/>
    </source>
</evidence>